<evidence type="ECO:0000313" key="2">
    <source>
        <dbReference type="Proteomes" id="UP000050546"/>
    </source>
</evidence>
<evidence type="ECO:0000313" key="1">
    <source>
        <dbReference type="EMBL" id="OQP81390.1"/>
    </source>
</evidence>
<organism evidence="1 2">
    <name type="scientific">Xanthomonas phaseoli pv. dieffenbachiae</name>
    <dbReference type="NCBI Taxonomy" id="92828"/>
    <lineage>
        <taxon>Bacteria</taxon>
        <taxon>Pseudomonadati</taxon>
        <taxon>Pseudomonadota</taxon>
        <taxon>Gammaproteobacteria</taxon>
        <taxon>Lysobacterales</taxon>
        <taxon>Lysobacteraceae</taxon>
        <taxon>Xanthomonas</taxon>
    </lineage>
</organism>
<dbReference type="AlphaFoldDB" id="A0A1V9HES3"/>
<comment type="caution">
    <text evidence="1">The sequence shown here is derived from an EMBL/GenBank/DDBJ whole genome shotgun (WGS) entry which is preliminary data.</text>
</comment>
<gene>
    <name evidence="1" type="ORF">IM53_004360</name>
</gene>
<accession>A0A1V9HES3</accession>
<proteinExistence type="predicted"/>
<dbReference type="Proteomes" id="UP000050546">
    <property type="component" value="Unassembled WGS sequence"/>
</dbReference>
<dbReference type="EMBL" id="JPYI02000021">
    <property type="protein sequence ID" value="OQP81390.1"/>
    <property type="molecule type" value="Genomic_DNA"/>
</dbReference>
<name>A0A1V9HES3_9XANT</name>
<reference evidence="1 2" key="1">
    <citation type="journal article" date="2016" name="Plant Pathol.">
        <title>Genetic characterization of strains named as Xanthomonas axonopodis pv. dieffenbachiae leads to a taxonomic revision of the X. axonopodis species complex.</title>
        <authorList>
            <person name="Constantin E.C."/>
            <person name="Cleenwerck I."/>
            <person name="Maes M."/>
            <person name="Baeyen S."/>
            <person name="Van Malderghem C."/>
            <person name="De Vos P."/>
            <person name="Cottyn B."/>
        </authorList>
    </citation>
    <scope>NUCLEOTIDE SEQUENCE [LARGE SCALE GENOMIC DNA]</scope>
    <source>
        <strain evidence="1 2">LMG 25940</strain>
    </source>
</reference>
<sequence length="64" mass="7290">MRTASMDRRHALQSARLVRRRAPRWANDAGSGARLRAPHLTSTDSIRPQHHRHWPAVFAVGQVD</sequence>
<protein>
    <submittedName>
        <fullName evidence="1">Uncharacterized protein</fullName>
    </submittedName>
</protein>
<reference evidence="1 2" key="2">
    <citation type="journal article" date="2017" name="Plant Pathol.">
        <title>Pathogenicity and virulence gene content of Xanthomonas strains infecting Araceae, formerly known as Xanthomonas axonopodis pv. dieffenbachiae.</title>
        <authorList>
            <person name="Constantin E.C."/>
            <person name="Haegeman A."/>
            <person name="Van Vaerenbergh J."/>
            <person name="Baeyen S."/>
            <person name="Van Malderghem C."/>
            <person name="Maes M."/>
            <person name="Cottyn B."/>
        </authorList>
    </citation>
    <scope>NUCLEOTIDE SEQUENCE [LARGE SCALE GENOMIC DNA]</scope>
    <source>
        <strain evidence="1 2">LMG 25940</strain>
    </source>
</reference>